<dbReference type="STRING" id="393762.SAMN05660472_02226"/>
<proteinExistence type="predicted"/>
<accession>A0A1G9FRP7</accession>
<evidence type="ECO:0000256" key="1">
    <source>
        <dbReference type="SAM" id="Phobius"/>
    </source>
</evidence>
<keyword evidence="3" id="KW-1185">Reference proteome</keyword>
<evidence type="ECO:0000313" key="2">
    <source>
        <dbReference type="EMBL" id="SDK91069.1"/>
    </source>
</evidence>
<reference evidence="2 3" key="1">
    <citation type="submission" date="2016-10" db="EMBL/GenBank/DDBJ databases">
        <authorList>
            <person name="de Groot N.N."/>
        </authorList>
    </citation>
    <scope>NUCLEOTIDE SEQUENCE [LARGE SCALE GENOMIC DNA]</scope>
    <source>
        <strain evidence="2 3">DSM 18346</strain>
    </source>
</reference>
<protein>
    <submittedName>
        <fullName evidence="2">Uncharacterized protein</fullName>
    </submittedName>
</protein>
<dbReference type="EMBL" id="FNFP01000005">
    <property type="protein sequence ID" value="SDK91069.1"/>
    <property type="molecule type" value="Genomic_DNA"/>
</dbReference>
<keyword evidence="1" id="KW-0472">Membrane</keyword>
<keyword evidence="1" id="KW-1133">Transmembrane helix</keyword>
<feature type="transmembrane region" description="Helical" evidence="1">
    <location>
        <begin position="5"/>
        <end position="22"/>
    </location>
</feature>
<evidence type="ECO:0000313" key="3">
    <source>
        <dbReference type="Proteomes" id="UP000198718"/>
    </source>
</evidence>
<sequence length="48" mass="5642">MITIVYRLIIVYILGLVLWNLFEETEIKMQANNALVIIPLILRVLMIK</sequence>
<gene>
    <name evidence="2" type="ORF">SAMN05660472_02226</name>
</gene>
<dbReference type="RefSeq" id="WP_176762144.1">
    <property type="nucleotide sequence ID" value="NZ_FNFP01000005.1"/>
</dbReference>
<organism evidence="2 3">
    <name type="scientific">Natronincola ferrireducens</name>
    <dbReference type="NCBI Taxonomy" id="393762"/>
    <lineage>
        <taxon>Bacteria</taxon>
        <taxon>Bacillati</taxon>
        <taxon>Bacillota</taxon>
        <taxon>Clostridia</taxon>
        <taxon>Peptostreptococcales</taxon>
        <taxon>Natronincolaceae</taxon>
        <taxon>Natronincola</taxon>
    </lineage>
</organism>
<name>A0A1G9FRP7_9FIRM</name>
<keyword evidence="1" id="KW-0812">Transmembrane</keyword>
<dbReference type="AlphaFoldDB" id="A0A1G9FRP7"/>
<dbReference type="Proteomes" id="UP000198718">
    <property type="component" value="Unassembled WGS sequence"/>
</dbReference>